<dbReference type="PANTHER" id="PTHR30309:SF0">
    <property type="entry name" value="GLYCEROL-3-PHOSPHATE ACYLTRANSFERASE-RELATED"/>
    <property type="match status" value="1"/>
</dbReference>
<evidence type="ECO:0000313" key="12">
    <source>
        <dbReference type="Proteomes" id="UP000288024"/>
    </source>
</evidence>
<evidence type="ECO:0000256" key="3">
    <source>
        <dbReference type="ARBA" id="ARBA00022679"/>
    </source>
</evidence>
<sequence>MIIAILIILAYLIGSIPSGLIIGKAFYKIDIREHGSGNLGGTNSFRVLGKKAGFVVTFSDILKGTLATCLPLLLSLFTDIQVNVNPLIFGVVAVIGHMYPIFAGFKGGKAVATSAGILLGHEPLMFLIIMVVFFLSLYLSKYVSLSSMIAGFAGLVYSIILWDDKLLIAILAILTIFVVYRHRANIKRILNKTEPKITWL</sequence>
<dbReference type="UniPathway" id="UPA00085"/>
<keyword evidence="8 10" id="KW-0594">Phospholipid biosynthesis</keyword>
<dbReference type="NCBIfam" id="TIGR00023">
    <property type="entry name" value="glycerol-3-phosphate 1-O-acyltransferase PlsY"/>
    <property type="match status" value="1"/>
</dbReference>
<feature type="transmembrane region" description="Helical" evidence="10">
    <location>
        <begin position="52"/>
        <end position="74"/>
    </location>
</feature>
<evidence type="ECO:0000256" key="2">
    <source>
        <dbReference type="ARBA" id="ARBA00022516"/>
    </source>
</evidence>
<dbReference type="GO" id="GO:0008654">
    <property type="term" value="P:phospholipid biosynthetic process"/>
    <property type="evidence" value="ECO:0007669"/>
    <property type="project" value="UniProtKB-UniRule"/>
</dbReference>
<name>A0A3S3SH73_9BACI</name>
<feature type="transmembrane region" description="Helical" evidence="10">
    <location>
        <begin position="142"/>
        <end position="160"/>
    </location>
</feature>
<feature type="transmembrane region" description="Helical" evidence="10">
    <location>
        <begin position="86"/>
        <end position="105"/>
    </location>
</feature>
<feature type="transmembrane region" description="Helical" evidence="10">
    <location>
        <begin position="111"/>
        <end position="135"/>
    </location>
</feature>
<feature type="transmembrane region" description="Helical" evidence="10">
    <location>
        <begin position="166"/>
        <end position="182"/>
    </location>
</feature>
<keyword evidence="7 10" id="KW-0472">Membrane</keyword>
<dbReference type="GO" id="GO:0005886">
    <property type="term" value="C:plasma membrane"/>
    <property type="evidence" value="ECO:0007669"/>
    <property type="project" value="UniProtKB-SubCell"/>
</dbReference>
<accession>A0A3S3SH73</accession>
<dbReference type="GeneID" id="87617792"/>
<keyword evidence="12" id="KW-1185">Reference proteome</keyword>
<dbReference type="RefSeq" id="WP_127741247.1">
    <property type="nucleotide sequence ID" value="NZ_CAJCKN010000083.1"/>
</dbReference>
<dbReference type="HAMAP" id="MF_01043">
    <property type="entry name" value="PlsY"/>
    <property type="match status" value="1"/>
</dbReference>
<dbReference type="EC" id="2.3.1.275" evidence="10"/>
<keyword evidence="4 10" id="KW-0812">Transmembrane</keyword>
<evidence type="ECO:0000256" key="1">
    <source>
        <dbReference type="ARBA" id="ARBA00022475"/>
    </source>
</evidence>
<dbReference type="AlphaFoldDB" id="A0A3S3SH73"/>
<dbReference type="InterPro" id="IPR003811">
    <property type="entry name" value="G3P_acylTferase_PlsY"/>
</dbReference>
<protein>
    <recommendedName>
        <fullName evidence="10">Glycerol-3-phosphate acyltransferase</fullName>
    </recommendedName>
    <alternativeName>
        <fullName evidence="10">Acyl-PO4 G3P acyltransferase</fullName>
    </alternativeName>
    <alternativeName>
        <fullName evidence="10">Acyl-phosphate--glycerol-3-phosphate acyltransferase</fullName>
    </alternativeName>
    <alternativeName>
        <fullName evidence="10">G3P acyltransferase</fullName>
        <shortName evidence="10">GPAT</shortName>
        <ecNumber evidence="10">2.3.1.275</ecNumber>
    </alternativeName>
    <alternativeName>
        <fullName evidence="10">Lysophosphatidic acid synthase</fullName>
        <shortName evidence="10">LPA synthase</shortName>
    </alternativeName>
</protein>
<keyword evidence="9 10" id="KW-1208">Phospholipid metabolism</keyword>
<dbReference type="EMBL" id="RZTZ01000014">
    <property type="protein sequence ID" value="RVT57944.1"/>
    <property type="molecule type" value="Genomic_DNA"/>
</dbReference>
<dbReference type="PANTHER" id="PTHR30309">
    <property type="entry name" value="INNER MEMBRANE PROTEIN YGIH"/>
    <property type="match status" value="1"/>
</dbReference>
<evidence type="ECO:0000256" key="7">
    <source>
        <dbReference type="ARBA" id="ARBA00023136"/>
    </source>
</evidence>
<dbReference type="SMART" id="SM01207">
    <property type="entry name" value="G3P_acyltransf"/>
    <property type="match status" value="1"/>
</dbReference>
<comment type="pathway">
    <text evidence="10">Lipid metabolism; phospholipid metabolism.</text>
</comment>
<dbReference type="Pfam" id="PF02660">
    <property type="entry name" value="G3P_acyltransf"/>
    <property type="match status" value="1"/>
</dbReference>
<keyword evidence="5 10" id="KW-1133">Transmembrane helix</keyword>
<evidence type="ECO:0000256" key="5">
    <source>
        <dbReference type="ARBA" id="ARBA00022989"/>
    </source>
</evidence>
<comment type="similarity">
    <text evidence="10">Belongs to the PlsY family.</text>
</comment>
<comment type="function">
    <text evidence="10">Catalyzes the transfer of an acyl group from acyl-phosphate (acyl-PO(4)) to glycerol-3-phosphate (G3P) to form lysophosphatidic acid (LPA). This enzyme utilizes acyl-phosphate as fatty acyl donor, but not acyl-CoA or acyl-ACP.</text>
</comment>
<evidence type="ECO:0000256" key="8">
    <source>
        <dbReference type="ARBA" id="ARBA00023209"/>
    </source>
</evidence>
<gene>
    <name evidence="10 11" type="primary">plsY</name>
    <name evidence="11" type="ORF">EM808_23095</name>
</gene>
<reference evidence="11 12" key="1">
    <citation type="submission" date="2019-01" db="EMBL/GenBank/DDBJ databases">
        <title>Bacillus sp. M5HDSG1-1, whole genome shotgun sequence.</title>
        <authorList>
            <person name="Tuo L."/>
        </authorList>
    </citation>
    <scope>NUCLEOTIDE SEQUENCE [LARGE SCALE GENOMIC DNA]</scope>
    <source>
        <strain evidence="11 12">M5HDSG1-1</strain>
    </source>
</reference>
<keyword evidence="2 10" id="KW-0444">Lipid biosynthesis</keyword>
<comment type="catalytic activity">
    <reaction evidence="10">
        <text>an acyl phosphate + sn-glycerol 3-phosphate = a 1-acyl-sn-glycero-3-phosphate + phosphate</text>
        <dbReference type="Rhea" id="RHEA:34075"/>
        <dbReference type="ChEBI" id="CHEBI:43474"/>
        <dbReference type="ChEBI" id="CHEBI:57597"/>
        <dbReference type="ChEBI" id="CHEBI:57970"/>
        <dbReference type="ChEBI" id="CHEBI:59918"/>
        <dbReference type="EC" id="2.3.1.275"/>
    </reaction>
</comment>
<proteinExistence type="inferred from homology"/>
<dbReference type="GO" id="GO:0043772">
    <property type="term" value="F:acyl-phosphate glycerol-3-phosphate acyltransferase activity"/>
    <property type="evidence" value="ECO:0007669"/>
    <property type="project" value="UniProtKB-UniRule"/>
</dbReference>
<organism evidence="11 12">
    <name type="scientific">Niallia taxi</name>
    <dbReference type="NCBI Taxonomy" id="2499688"/>
    <lineage>
        <taxon>Bacteria</taxon>
        <taxon>Bacillati</taxon>
        <taxon>Bacillota</taxon>
        <taxon>Bacilli</taxon>
        <taxon>Bacillales</taxon>
        <taxon>Bacillaceae</taxon>
        <taxon>Niallia</taxon>
    </lineage>
</organism>
<evidence type="ECO:0000256" key="9">
    <source>
        <dbReference type="ARBA" id="ARBA00023264"/>
    </source>
</evidence>
<dbReference type="Proteomes" id="UP000288024">
    <property type="component" value="Unassembled WGS sequence"/>
</dbReference>
<keyword evidence="6 10" id="KW-0443">Lipid metabolism</keyword>
<comment type="caution">
    <text evidence="11">The sequence shown here is derived from an EMBL/GenBank/DDBJ whole genome shotgun (WGS) entry which is preliminary data.</text>
</comment>
<comment type="subcellular location">
    <subcellularLocation>
        <location evidence="10">Cell membrane</location>
        <topology evidence="10">Multi-pass membrane protein</topology>
    </subcellularLocation>
</comment>
<evidence type="ECO:0000256" key="4">
    <source>
        <dbReference type="ARBA" id="ARBA00022692"/>
    </source>
</evidence>
<keyword evidence="1 10" id="KW-1003">Cell membrane</keyword>
<keyword evidence="3 10" id="KW-0808">Transferase</keyword>
<evidence type="ECO:0000256" key="10">
    <source>
        <dbReference type="HAMAP-Rule" id="MF_01043"/>
    </source>
</evidence>
<evidence type="ECO:0000313" key="11">
    <source>
        <dbReference type="EMBL" id="RVT57944.1"/>
    </source>
</evidence>
<evidence type="ECO:0000256" key="6">
    <source>
        <dbReference type="ARBA" id="ARBA00023098"/>
    </source>
</evidence>
<comment type="subunit">
    <text evidence="10">Probably interacts with PlsX.</text>
</comment>
<keyword evidence="11" id="KW-0012">Acyltransferase</keyword>